<evidence type="ECO:0000256" key="2">
    <source>
        <dbReference type="ARBA" id="ARBA00022737"/>
    </source>
</evidence>
<reference evidence="6" key="2">
    <citation type="submission" date="2023-04" db="EMBL/GenBank/DDBJ databases">
        <authorList>
            <person name="Bruccoleri R.E."/>
            <person name="Oakeley E.J."/>
            <person name="Faust A.-M."/>
            <person name="Dessus-Babus S."/>
            <person name="Altorfer M."/>
            <person name="Burckhardt D."/>
            <person name="Oertli M."/>
            <person name="Naumann U."/>
            <person name="Petersen F."/>
            <person name="Wong J."/>
        </authorList>
    </citation>
    <scope>NUCLEOTIDE SEQUENCE</scope>
    <source>
        <strain evidence="6">GSM-AAB239-AS_SAM_17_03QT</strain>
        <tissue evidence="6">Leaf</tissue>
    </source>
</reference>
<feature type="repeat" description="PPR" evidence="3">
    <location>
        <begin position="478"/>
        <end position="512"/>
    </location>
</feature>
<keyword evidence="7" id="KW-1185">Reference proteome</keyword>
<dbReference type="SUPFAM" id="SSF48452">
    <property type="entry name" value="TPR-like"/>
    <property type="match status" value="1"/>
</dbReference>
<dbReference type="Pfam" id="PF13041">
    <property type="entry name" value="PPR_2"/>
    <property type="match status" value="2"/>
</dbReference>
<dbReference type="EMBL" id="JANAVB010027799">
    <property type="protein sequence ID" value="KAJ6817605.1"/>
    <property type="molecule type" value="Genomic_DNA"/>
</dbReference>
<dbReference type="InterPro" id="IPR002885">
    <property type="entry name" value="PPR_rpt"/>
</dbReference>
<organism evidence="6 7">
    <name type="scientific">Iris pallida</name>
    <name type="common">Sweet iris</name>
    <dbReference type="NCBI Taxonomy" id="29817"/>
    <lineage>
        <taxon>Eukaryota</taxon>
        <taxon>Viridiplantae</taxon>
        <taxon>Streptophyta</taxon>
        <taxon>Embryophyta</taxon>
        <taxon>Tracheophyta</taxon>
        <taxon>Spermatophyta</taxon>
        <taxon>Magnoliopsida</taxon>
        <taxon>Liliopsida</taxon>
        <taxon>Asparagales</taxon>
        <taxon>Iridaceae</taxon>
        <taxon>Iridoideae</taxon>
        <taxon>Irideae</taxon>
        <taxon>Iris</taxon>
    </lineage>
</organism>
<dbReference type="GO" id="GO:0003729">
    <property type="term" value="F:mRNA binding"/>
    <property type="evidence" value="ECO:0007669"/>
    <property type="project" value="TreeGrafter"/>
</dbReference>
<name>A0AAX6FNN0_IRIPA</name>
<feature type="domain" description="PROP1-like PPR" evidence="5">
    <location>
        <begin position="308"/>
        <end position="430"/>
    </location>
</feature>
<evidence type="ECO:0000313" key="7">
    <source>
        <dbReference type="Proteomes" id="UP001140949"/>
    </source>
</evidence>
<feature type="repeat" description="PPR" evidence="3">
    <location>
        <begin position="292"/>
        <end position="322"/>
    </location>
</feature>
<evidence type="ECO:0000259" key="5">
    <source>
        <dbReference type="Pfam" id="PF17177"/>
    </source>
</evidence>
<dbReference type="Pfam" id="PF01535">
    <property type="entry name" value="PPR"/>
    <property type="match status" value="3"/>
</dbReference>
<gene>
    <name evidence="6" type="ORF">M6B38_411060</name>
</gene>
<accession>A0AAX6FNN0</accession>
<keyword evidence="2" id="KW-0677">Repeat</keyword>
<sequence>MAILSSSSRSHTKNLTLTPKLLLPFSTDSVPSPDPEPSPTAARPLRRSADEELSSTIALMVSRRPWTTRLQSTIRTLVPEFRSPLVLSLLDKTSDRDPQKALDLFRWIEKTGFRHDQETYQLMSSLLSHRRMLNHARCLLLDDMPKRSLLPTEQSLAELIIGYGRERIPQEAVKLFSKMPELGVDRTVVSYDAFFKAILLNGRFQMAKRTFNSMVRQGVHPALSTYVTLIWGFSLCGKMETAKRFFDDMKERKIEPDVVAYNTLLNGFVRAKNVEAAEKLVEEMRKIGMEPNIITYNLMIKGYMASAKVDEGLRMFEEMRGKEELEPTERTYAALIPWLCDDPTRTGDAKKVFDEMAERRITPKDKNKSVFVRLITSMFQRGDTNGAVEVHRAMDKFSVPVGSAHYGVLMEGLCKAGKFDAAVEILDEFLEKGVLSGIDVPPLEASAYNPMIEYLCGNGIATKAETLFRQLMRRGVDDKVAFNNLIRGHAREGRPESAFEMLTIMTRRGVVSDADAYVLLVESFLKKGEPADARTVLDGMIEQGHLPSPALFRSVMVGLFDNGRVQTAGRVMKSMLDKGVKENMDIVQKILEALLMRGHVEEALGRINLMLTNSLAPDFDSLIVNLCDSDKPIPALKLVDFGLERDCDFAFSSYDRLLEALYAAGRTLPAYSILCKIKAKGGVVDKKGCEAVIKSLNDQGNTKQADILSRILAGKAPVMMKKGKKVMEDAF</sequence>
<feature type="repeat" description="PPR" evidence="3">
    <location>
        <begin position="328"/>
        <end position="363"/>
    </location>
</feature>
<comment type="caution">
    <text evidence="6">The sequence shown here is derived from an EMBL/GenBank/DDBJ whole genome shotgun (WGS) entry which is preliminary data.</text>
</comment>
<feature type="repeat" description="PPR" evidence="3">
    <location>
        <begin position="257"/>
        <end position="291"/>
    </location>
</feature>
<feature type="repeat" description="PPR" evidence="3">
    <location>
        <begin position="513"/>
        <end position="547"/>
    </location>
</feature>
<dbReference type="NCBIfam" id="TIGR00756">
    <property type="entry name" value="PPR"/>
    <property type="match status" value="7"/>
</dbReference>
<dbReference type="Proteomes" id="UP001140949">
    <property type="component" value="Unassembled WGS sequence"/>
</dbReference>
<dbReference type="InterPro" id="IPR033443">
    <property type="entry name" value="PROP1-like_PPR_dom"/>
</dbReference>
<comment type="similarity">
    <text evidence="1">Belongs to the PPR family. P subfamily.</text>
</comment>
<reference evidence="6" key="1">
    <citation type="journal article" date="2023" name="GigaByte">
        <title>Genome assembly of the bearded iris, Iris pallida Lam.</title>
        <authorList>
            <person name="Bruccoleri R.E."/>
            <person name="Oakeley E.J."/>
            <person name="Faust A.M.E."/>
            <person name="Altorfer M."/>
            <person name="Dessus-Babus S."/>
            <person name="Burckhardt D."/>
            <person name="Oertli M."/>
            <person name="Naumann U."/>
            <person name="Petersen F."/>
            <person name="Wong J."/>
        </authorList>
    </citation>
    <scope>NUCLEOTIDE SEQUENCE</scope>
    <source>
        <strain evidence="6">GSM-AAB239-AS_SAM_17_03QT</strain>
    </source>
</reference>
<feature type="repeat" description="PPR" evidence="3">
    <location>
        <begin position="222"/>
        <end position="256"/>
    </location>
</feature>
<feature type="repeat" description="PPR" evidence="3">
    <location>
        <begin position="402"/>
        <end position="436"/>
    </location>
</feature>
<dbReference type="Gene3D" id="1.25.40.10">
    <property type="entry name" value="Tetratricopeptide repeat domain"/>
    <property type="match status" value="5"/>
</dbReference>
<proteinExistence type="inferred from homology"/>
<feature type="region of interest" description="Disordered" evidence="4">
    <location>
        <begin position="24"/>
        <end position="49"/>
    </location>
</feature>
<dbReference type="PANTHER" id="PTHR47938">
    <property type="entry name" value="RESPIRATORY COMPLEX I CHAPERONE (CIA84), PUTATIVE (AFU_ORTHOLOGUE AFUA_2G06020)-RELATED"/>
    <property type="match status" value="1"/>
</dbReference>
<evidence type="ECO:0000256" key="4">
    <source>
        <dbReference type="SAM" id="MobiDB-lite"/>
    </source>
</evidence>
<dbReference type="PROSITE" id="PS51375">
    <property type="entry name" value="PPR"/>
    <property type="match status" value="8"/>
</dbReference>
<evidence type="ECO:0000256" key="3">
    <source>
        <dbReference type="PROSITE-ProRule" id="PRU00708"/>
    </source>
</evidence>
<evidence type="ECO:0000256" key="1">
    <source>
        <dbReference type="ARBA" id="ARBA00007626"/>
    </source>
</evidence>
<dbReference type="InterPro" id="IPR011990">
    <property type="entry name" value="TPR-like_helical_dom_sf"/>
</dbReference>
<dbReference type="Pfam" id="PF17177">
    <property type="entry name" value="PPR_long"/>
    <property type="match status" value="1"/>
</dbReference>
<protein>
    <submittedName>
        <fullName evidence="6">F-box/FBD/LRR-repeat protein</fullName>
    </submittedName>
</protein>
<evidence type="ECO:0000313" key="6">
    <source>
        <dbReference type="EMBL" id="KAJ6817605.1"/>
    </source>
</evidence>
<dbReference type="PANTHER" id="PTHR47938:SF46">
    <property type="entry name" value="PENTACOTRIPEPTIDE-REPEAT REGION OF PRORP DOMAIN-CONTAINING PROTEIN"/>
    <property type="match status" value="1"/>
</dbReference>
<dbReference type="AlphaFoldDB" id="A0AAX6FNN0"/>
<feature type="repeat" description="PPR" evidence="3">
    <location>
        <begin position="187"/>
        <end position="221"/>
    </location>
</feature>